<comment type="function">
    <text evidence="7">Functions as a component of the nuclear pore complex (NPC).</text>
</comment>
<feature type="compositionally biased region" description="Acidic residues" evidence="8">
    <location>
        <begin position="108"/>
        <end position="147"/>
    </location>
</feature>
<comment type="subcellular location">
    <subcellularLocation>
        <location evidence="7">Nucleus</location>
        <location evidence="7">Nuclear pore complex</location>
    </subcellularLocation>
    <subcellularLocation>
        <location evidence="7">Nucleus membrane</location>
    </subcellularLocation>
</comment>
<comment type="subunit">
    <text evidence="7">Part of the nuclear pore complex (NPC).</text>
</comment>
<dbReference type="RefSeq" id="XP_059603938.1">
    <property type="nucleotide sequence ID" value="XM_059748917.1"/>
</dbReference>
<keyword evidence="4 7" id="KW-0811">Translocation</keyword>
<evidence type="ECO:0000256" key="3">
    <source>
        <dbReference type="ARBA" id="ARBA00022927"/>
    </source>
</evidence>
<dbReference type="GO" id="GO:0051028">
    <property type="term" value="P:mRNA transport"/>
    <property type="evidence" value="ECO:0007669"/>
    <property type="project" value="UniProtKB-KW"/>
</dbReference>
<dbReference type="FunFam" id="1.10.3450.20:FF:000003">
    <property type="entry name" value="Nuclear pore complex protein"/>
    <property type="match status" value="1"/>
</dbReference>
<keyword evidence="7" id="KW-0472">Membrane</keyword>
<keyword evidence="2" id="KW-0509">mRNA transport</keyword>
<feature type="compositionally biased region" description="Polar residues" evidence="8">
    <location>
        <begin position="890"/>
        <end position="905"/>
    </location>
</feature>
<dbReference type="InterPro" id="IPR007252">
    <property type="entry name" value="Nup84/Nup107"/>
</dbReference>
<keyword evidence="3" id="KW-0653">Protein transport</keyword>
<gene>
    <name evidence="9" type="ORF">An08g02930</name>
</gene>
<feature type="region of interest" description="Disordered" evidence="8">
    <location>
        <begin position="1"/>
        <end position="39"/>
    </location>
</feature>
<dbReference type="GO" id="GO:0017056">
    <property type="term" value="F:structural constituent of nuclear pore"/>
    <property type="evidence" value="ECO:0007669"/>
    <property type="project" value="UniProtKB-UniRule"/>
</dbReference>
<dbReference type="GO" id="GO:0015031">
    <property type="term" value="P:protein transport"/>
    <property type="evidence" value="ECO:0007669"/>
    <property type="project" value="UniProtKB-KW"/>
</dbReference>
<keyword evidence="5 7" id="KW-0906">Nuclear pore complex</keyword>
<evidence type="ECO:0000256" key="4">
    <source>
        <dbReference type="ARBA" id="ARBA00023010"/>
    </source>
</evidence>
<dbReference type="GeneID" id="4982607"/>
<evidence type="ECO:0000256" key="2">
    <source>
        <dbReference type="ARBA" id="ARBA00022816"/>
    </source>
</evidence>
<dbReference type="Pfam" id="PF04121">
    <property type="entry name" value="Nup84_Nup100"/>
    <property type="match status" value="1"/>
</dbReference>
<keyword evidence="1 7" id="KW-0813">Transport</keyword>
<evidence type="ECO:0000256" key="5">
    <source>
        <dbReference type="ARBA" id="ARBA00023132"/>
    </source>
</evidence>
<evidence type="ECO:0000256" key="1">
    <source>
        <dbReference type="ARBA" id="ARBA00022448"/>
    </source>
</evidence>
<proteinExistence type="inferred from homology"/>
<feature type="region of interest" description="Disordered" evidence="8">
    <location>
        <begin position="889"/>
        <end position="919"/>
    </location>
</feature>
<reference evidence="9" key="1">
    <citation type="submission" date="2025-02" db="EMBL/GenBank/DDBJ databases">
        <authorList>
            <consortium name="NCBI Genome Project"/>
        </authorList>
    </citation>
    <scope>NUCLEOTIDE SEQUENCE</scope>
</reference>
<evidence type="ECO:0000313" key="9">
    <source>
        <dbReference type="RefSeq" id="XP_059603938.1"/>
    </source>
</evidence>
<dbReference type="GO" id="GO:0031965">
    <property type="term" value="C:nuclear membrane"/>
    <property type="evidence" value="ECO:0007669"/>
    <property type="project" value="UniProtKB-SubCell"/>
</dbReference>
<dbReference type="PANTHER" id="PTHR13003">
    <property type="entry name" value="NUP107-RELATED"/>
    <property type="match status" value="1"/>
</dbReference>
<dbReference type="PANTHER" id="PTHR13003:SF2">
    <property type="entry name" value="NUCLEAR PORE COMPLEX PROTEIN NUP107"/>
    <property type="match status" value="1"/>
</dbReference>
<comment type="similarity">
    <text evidence="7">Belongs to the nucleoporin Nup84/Nup107 family.</text>
</comment>
<dbReference type="KEGG" id="ang:An08g02930"/>
<organism evidence="9">
    <name type="scientific">Aspergillus niger</name>
    <dbReference type="NCBI Taxonomy" id="5061"/>
    <lineage>
        <taxon>Eukaryota</taxon>
        <taxon>Fungi</taxon>
        <taxon>Dikarya</taxon>
        <taxon>Ascomycota</taxon>
        <taxon>Pezizomycotina</taxon>
        <taxon>Eurotiomycetes</taxon>
        <taxon>Eurotiomycetidae</taxon>
        <taxon>Eurotiales</taxon>
        <taxon>Aspergillaceae</taxon>
        <taxon>Aspergillus</taxon>
        <taxon>Aspergillus subgen. Circumdati</taxon>
    </lineage>
</organism>
<dbReference type="GO" id="GO:0005643">
    <property type="term" value="C:nuclear pore"/>
    <property type="evidence" value="ECO:0007669"/>
    <property type="project" value="UniProtKB-SubCell"/>
</dbReference>
<feature type="compositionally biased region" description="Polar residues" evidence="8">
    <location>
        <begin position="1"/>
        <end position="12"/>
    </location>
</feature>
<dbReference type="AlphaFoldDB" id="A0AAJ8BUI7"/>
<evidence type="ECO:0000256" key="7">
    <source>
        <dbReference type="RuleBase" id="RU365072"/>
    </source>
</evidence>
<feature type="region of interest" description="Disordered" evidence="8">
    <location>
        <begin position="108"/>
        <end position="172"/>
    </location>
</feature>
<protein>
    <recommendedName>
        <fullName evidence="7">Nuclear pore complex protein</fullName>
    </recommendedName>
</protein>
<keyword evidence="6 7" id="KW-0539">Nucleus</keyword>
<dbReference type="Gene3D" id="1.20.190.50">
    <property type="match status" value="1"/>
</dbReference>
<dbReference type="Gene3D" id="1.10.3450.20">
    <property type="match status" value="1"/>
</dbReference>
<reference evidence="9" key="2">
    <citation type="submission" date="2025-08" db="UniProtKB">
        <authorList>
            <consortium name="RefSeq"/>
        </authorList>
    </citation>
    <scope>IDENTIFICATION</scope>
</reference>
<evidence type="ECO:0000256" key="6">
    <source>
        <dbReference type="ARBA" id="ARBA00023242"/>
    </source>
</evidence>
<accession>A0AAJ8BUI7</accession>
<name>A0AAJ8BUI7_ASPNG</name>
<sequence length="1133" mass="127838">MWASGPSAQNTAKKSKTKKIGSCSSSPNPPGKLKVPSQTPSISIIALPPTHPLLSRSTSPAFPRAHGTLNQGHGFGRPCRLHVHKCELLCFGLLPSQQPTNESDVIEIEDDDDEPMDEEGDDMEPNEDEDMEDDYVDEDEESEEEPTDALNGSESPLDLGFAPNGHNVATPDLFTSAGAQEALHPLRRTADRVTRQIEAFAEKLDRFKQKGNRSDDFSDYQAAYNLVKSYQTLAQDAISDITKQNTLKRAKLGLGAARSNGSASFDPKTAEELRRLQLEADTWRLLLNLISMDDPPRRANSKKSQESVFQDLHRYSPDREVWDHFLAADHYATECVIILKWLERSAKYSTQDVDYLISELESQAERGQGSWSHGWLYTKETIKGQKRLRAWPQPLEPNDPGITATLLSSDKSEPLVTQLDPDAVTRQRQSLQKQDQFYERATWMTCWKMLRHGESWFKIRDWCAERLETWRAVSICGTSVDVESHTGRTPVDDGHTRFMNWRSQESWRAACSALARSSHAEDFERAVYALLCGETEAAFKVCHTWDDYLFVHFNSVLLSRYQGFCKQFQRKLSHSPTTPVAFVPEPAGYAEFNKFVQYTRGNERVGSEARNPYRTIQATILGKGYDTFFYSLAQAVSQVANNKPDASSFVPDVSPTSVDDSLVIAAEDGDALRIATHLYIVAHSIGYVRADTQFYNTACVNVIGYIANLESLGIVDIIPLYASLLPEDLARSVLAQVLIEIVDPRERKLLVRLMEKHGIDVEAVLQTQWEWLSVNVSAIDHSRTVKRHPKVVNRKDGHFELVPVKTDFIGNEISESDENVIRSLEWLRYVDGQWGRICQLGALLYRKFYLSGRLSAARELCRRMKLSDISREMFGFDISEFSLDVEAMQEVNTPEPSSPTKSRLLSSPHKRSRSRTNGVASNSQASILLQQSQTMRDLEVLILAFDALERYAIIYEKLENNKRRRDSGMLKDLREGLQEALDDTSVQIDVMLDEWLVNYENGKEPCVLEVKCTDTDMFPIEAEKAELEEIRNTYIPEVFLDYHNTMYFSAHVLSSELLVQCMNLATQVAEVEHLTSSFVAARRVGELMNALAVSSKSMVNTHAKPGVRLLGGESLGIWAPQVSDEENGTTQEQ</sequence>
<evidence type="ECO:0000256" key="8">
    <source>
        <dbReference type="SAM" id="MobiDB-lite"/>
    </source>
</evidence>